<proteinExistence type="predicted"/>
<evidence type="ECO:0000313" key="2">
    <source>
        <dbReference type="EMBL" id="OBS83325.1"/>
    </source>
</evidence>
<dbReference type="EMBL" id="LZPO01007945">
    <property type="protein sequence ID" value="OBS83325.1"/>
    <property type="molecule type" value="Genomic_DNA"/>
</dbReference>
<feature type="compositionally biased region" description="Acidic residues" evidence="1">
    <location>
        <begin position="1"/>
        <end position="23"/>
    </location>
</feature>
<comment type="caution">
    <text evidence="2">The sequence shown here is derived from an EMBL/GenBank/DDBJ whole genome shotgun (WGS) entry which is preliminary data.</text>
</comment>
<evidence type="ECO:0000313" key="3">
    <source>
        <dbReference type="Proteomes" id="UP000092124"/>
    </source>
</evidence>
<feature type="region of interest" description="Disordered" evidence="1">
    <location>
        <begin position="1"/>
        <end position="54"/>
    </location>
</feature>
<accession>A0A1A6HZ85</accession>
<name>A0A1A6HZ85_NEOLE</name>
<organism evidence="2 3">
    <name type="scientific">Neotoma lepida</name>
    <name type="common">Desert woodrat</name>
    <dbReference type="NCBI Taxonomy" id="56216"/>
    <lineage>
        <taxon>Eukaryota</taxon>
        <taxon>Metazoa</taxon>
        <taxon>Chordata</taxon>
        <taxon>Craniata</taxon>
        <taxon>Vertebrata</taxon>
        <taxon>Euteleostomi</taxon>
        <taxon>Mammalia</taxon>
        <taxon>Eutheria</taxon>
        <taxon>Euarchontoglires</taxon>
        <taxon>Glires</taxon>
        <taxon>Rodentia</taxon>
        <taxon>Myomorpha</taxon>
        <taxon>Muroidea</taxon>
        <taxon>Cricetidae</taxon>
        <taxon>Neotominae</taxon>
        <taxon>Neotoma</taxon>
    </lineage>
</organism>
<reference evidence="2 3" key="1">
    <citation type="submission" date="2016-06" db="EMBL/GenBank/DDBJ databases">
        <title>The Draft Genome Sequence and Annotation of the Desert Woodrat Neotoma lepida.</title>
        <authorList>
            <person name="Campbell M."/>
            <person name="Oakeson K.F."/>
            <person name="Yandell M."/>
            <person name="Halpert J.R."/>
            <person name="Dearing D."/>
        </authorList>
    </citation>
    <scope>NUCLEOTIDE SEQUENCE [LARGE SCALE GENOMIC DNA]</scope>
    <source>
        <strain evidence="2">417</strain>
        <tissue evidence="2">Liver</tissue>
    </source>
</reference>
<evidence type="ECO:0000256" key="1">
    <source>
        <dbReference type="SAM" id="MobiDB-lite"/>
    </source>
</evidence>
<sequence>MPTILTDEEDGDFEKERDDDDMEAPLADLEEMKKERAEEQLGKTKNKSEGRTNLKARLIPSLSAVL</sequence>
<dbReference type="Proteomes" id="UP000092124">
    <property type="component" value="Unassembled WGS sequence"/>
</dbReference>
<feature type="compositionally biased region" description="Basic and acidic residues" evidence="1">
    <location>
        <begin position="30"/>
        <end position="52"/>
    </location>
</feature>
<dbReference type="STRING" id="56216.A0A1A6HZ85"/>
<gene>
    <name evidence="2" type="ORF">A6R68_22690</name>
</gene>
<dbReference type="AlphaFoldDB" id="A0A1A6HZ85"/>
<protein>
    <submittedName>
        <fullName evidence="2">Uncharacterized protein</fullName>
    </submittedName>
</protein>
<keyword evidence="3" id="KW-1185">Reference proteome</keyword>